<keyword evidence="2" id="KW-1185">Reference proteome</keyword>
<proteinExistence type="predicted"/>
<comment type="caution">
    <text evidence="1">The sequence shown here is derived from an EMBL/GenBank/DDBJ whole genome shotgun (WGS) entry which is preliminary data.</text>
</comment>
<dbReference type="OrthoDB" id="3509362at2759"/>
<evidence type="ECO:0000313" key="2">
    <source>
        <dbReference type="Proteomes" id="UP000266234"/>
    </source>
</evidence>
<protein>
    <submittedName>
        <fullName evidence="1">Uncharacterized protein</fullName>
    </submittedName>
</protein>
<evidence type="ECO:0000313" key="1">
    <source>
        <dbReference type="EMBL" id="RGP80513.1"/>
    </source>
</evidence>
<dbReference type="Proteomes" id="UP000266234">
    <property type="component" value="Unassembled WGS sequence"/>
</dbReference>
<gene>
    <name evidence="1" type="ORF">FLONG3_1347</name>
</gene>
<dbReference type="AlphaFoldDB" id="A0A395T705"/>
<accession>A0A395T705</accession>
<dbReference type="EMBL" id="PXOG01000029">
    <property type="protein sequence ID" value="RGP80513.1"/>
    <property type="molecule type" value="Genomic_DNA"/>
</dbReference>
<name>A0A395T705_9HYPO</name>
<sequence>MITSSLVHILQTEDCRFDIRAFGGKLIPELVAQIGYNAALDSCVAAMVTLYRSHHCQRLRVEGLTRYGEALAATRRTMIDPKESIMMKMQVVSVMFACHYWIDRKSVEQHRGIISVLFREAVLKKQLDDLEPYMVGLTQLAVLASFLNPQFELGPWFWEACETIGTPRPVKYHQGSFVSLESGTLAEVSIFMRSPKKHLHQLQCIYNVIQFEMPKVRRLITLATMAAAAPNAQAMSIRVCGSYRVAYSILLAMTAVINHTLQIWDKDISLVGDLHDCVDESISLVQQCEGARPYGAIFVPDFLTMVYAAATDGYRNDEMMGILLDYENDCIGADFLGQALSIRERLYTMEIRETAEIKRLDNRFLEEQETEVEQHYQTASDCTIL</sequence>
<reference evidence="1 2" key="1">
    <citation type="journal article" date="2018" name="PLoS Pathog.">
        <title>Evolution of structural diversity of trichothecenes, a family of toxins produced by plant pathogenic and entomopathogenic fungi.</title>
        <authorList>
            <person name="Proctor R.H."/>
            <person name="McCormick S.P."/>
            <person name="Kim H.S."/>
            <person name="Cardoza R.E."/>
            <person name="Stanley A.M."/>
            <person name="Lindo L."/>
            <person name="Kelly A."/>
            <person name="Brown D.W."/>
            <person name="Lee T."/>
            <person name="Vaughan M.M."/>
            <person name="Alexander N.J."/>
            <person name="Busman M."/>
            <person name="Gutierrez S."/>
        </authorList>
    </citation>
    <scope>NUCLEOTIDE SEQUENCE [LARGE SCALE GENOMIC DNA]</scope>
    <source>
        <strain evidence="1 2">NRRL 20695</strain>
    </source>
</reference>
<organism evidence="1 2">
    <name type="scientific">Fusarium longipes</name>
    <dbReference type="NCBI Taxonomy" id="694270"/>
    <lineage>
        <taxon>Eukaryota</taxon>
        <taxon>Fungi</taxon>
        <taxon>Dikarya</taxon>
        <taxon>Ascomycota</taxon>
        <taxon>Pezizomycotina</taxon>
        <taxon>Sordariomycetes</taxon>
        <taxon>Hypocreomycetidae</taxon>
        <taxon>Hypocreales</taxon>
        <taxon>Nectriaceae</taxon>
        <taxon>Fusarium</taxon>
    </lineage>
</organism>
<dbReference type="STRING" id="694270.A0A395T705"/>